<keyword evidence="2" id="KW-1185">Reference proteome</keyword>
<dbReference type="EMBL" id="FNQC01000019">
    <property type="protein sequence ID" value="SDZ51637.1"/>
    <property type="molecule type" value="Genomic_DNA"/>
</dbReference>
<protein>
    <submittedName>
        <fullName evidence="1">Uncharacterized protein</fullName>
    </submittedName>
</protein>
<dbReference type="Proteomes" id="UP000199663">
    <property type="component" value="Unassembled WGS sequence"/>
</dbReference>
<organism evidence="1 2">
    <name type="scientific">Rhodonellum ikkaensis</name>
    <dbReference type="NCBI Taxonomy" id="336829"/>
    <lineage>
        <taxon>Bacteria</taxon>
        <taxon>Pseudomonadati</taxon>
        <taxon>Bacteroidota</taxon>
        <taxon>Cytophagia</taxon>
        <taxon>Cytophagales</taxon>
        <taxon>Cytophagaceae</taxon>
        <taxon>Rhodonellum</taxon>
    </lineage>
</organism>
<gene>
    <name evidence="1" type="ORF">SAMN05444412_11948</name>
</gene>
<accession>A0A1H3TNP3</accession>
<evidence type="ECO:0000313" key="1">
    <source>
        <dbReference type="EMBL" id="SDZ51637.1"/>
    </source>
</evidence>
<comment type="caution">
    <text evidence="1">The sequence shown here is derived from an EMBL/GenBank/DDBJ whole genome shotgun (WGS) entry which is preliminary data.</text>
</comment>
<proteinExistence type="predicted"/>
<sequence length="60" mass="6709">MPVAQNLKTQKLRVTNNQLLKQKKKTVVVKKKDHVASTERTVTANVVIQLVIALLIAKAF</sequence>
<reference evidence="1 2" key="1">
    <citation type="submission" date="2016-10" db="EMBL/GenBank/DDBJ databases">
        <authorList>
            <person name="Varghese N."/>
            <person name="Submissions S."/>
        </authorList>
    </citation>
    <scope>NUCLEOTIDE SEQUENCE [LARGE SCALE GENOMIC DNA]</scope>
    <source>
        <strain evidence="1 2">DSM 17997</strain>
    </source>
</reference>
<evidence type="ECO:0000313" key="2">
    <source>
        <dbReference type="Proteomes" id="UP000199663"/>
    </source>
</evidence>
<name>A0A1H3TNP3_9BACT</name>